<dbReference type="Pfam" id="PF08241">
    <property type="entry name" value="Methyltransf_11"/>
    <property type="match status" value="1"/>
</dbReference>
<dbReference type="GO" id="GO:0032259">
    <property type="term" value="P:methylation"/>
    <property type="evidence" value="ECO:0007669"/>
    <property type="project" value="UniProtKB-KW"/>
</dbReference>
<keyword evidence="7 8" id="KW-0093">Biotin biosynthesis</keyword>
<dbReference type="GO" id="GO:0010340">
    <property type="term" value="F:carboxyl-O-methyltransferase activity"/>
    <property type="evidence" value="ECO:0007669"/>
    <property type="project" value="UniProtKB-UniRule"/>
</dbReference>
<evidence type="ECO:0000256" key="6">
    <source>
        <dbReference type="ARBA" id="ARBA00022691"/>
    </source>
</evidence>
<keyword evidence="11" id="KW-1185">Reference proteome</keyword>
<evidence type="ECO:0000313" key="10">
    <source>
        <dbReference type="EMBL" id="AUM12024.1"/>
    </source>
</evidence>
<sequence length="262" mass="29715">MTIDKKAIAHSFSRAAPHYDSVAHVQRQVGEAMLDLLKASALKVDTALDIGCGTGALTVALECYAQHITALDLAPGMLEVARHNDQRGVINRFVCGDAEQLPFEAEQFDLIFSSFALQWCEDLDKVLSDVFTLLRPGGRFVFSVPVENTLRELKLSWRKADSRYQHVNEFMTVDAVKRSLDASPFTLMELQEKLNMVYYDTVRELTRELKTLGAHQVINNRTHSLTGKKTVFQMMSNYEHFRNHQGLLPASWHYLVISLQKD</sequence>
<evidence type="ECO:0000256" key="1">
    <source>
        <dbReference type="ARBA" id="ARBA00000852"/>
    </source>
</evidence>
<dbReference type="HAMAP" id="MF_00835">
    <property type="entry name" value="BioC"/>
    <property type="match status" value="1"/>
</dbReference>
<feature type="domain" description="Methyltransferase type 11" evidence="9">
    <location>
        <begin position="48"/>
        <end position="142"/>
    </location>
</feature>
<name>A0A2K9LMJ7_9GAMM</name>
<evidence type="ECO:0000313" key="11">
    <source>
        <dbReference type="Proteomes" id="UP000235116"/>
    </source>
</evidence>
<protein>
    <recommendedName>
        <fullName evidence="3 8">Malonyl-[acyl-carrier protein] O-methyltransferase</fullName>
        <shortName evidence="8">Malonyl-ACP O-methyltransferase</shortName>
        <ecNumber evidence="3 8">2.1.1.197</ecNumber>
    </recommendedName>
    <alternativeName>
        <fullName evidence="8">Biotin synthesis protein BioC</fullName>
    </alternativeName>
</protein>
<dbReference type="UniPathway" id="UPA00078"/>
<dbReference type="GO" id="GO:0102130">
    <property type="term" value="F:malonyl-CoA methyltransferase activity"/>
    <property type="evidence" value="ECO:0007669"/>
    <property type="project" value="UniProtKB-EC"/>
</dbReference>
<comment type="similarity">
    <text evidence="8">Belongs to the methyltransferase superfamily.</text>
</comment>
<dbReference type="GO" id="GO:0009102">
    <property type="term" value="P:biotin biosynthetic process"/>
    <property type="evidence" value="ECO:0007669"/>
    <property type="project" value="UniProtKB-UniRule"/>
</dbReference>
<dbReference type="EC" id="2.1.1.197" evidence="3 8"/>
<dbReference type="PANTHER" id="PTHR13090:SF1">
    <property type="entry name" value="ARGININE-HYDROXYLASE NDUFAF5, MITOCHONDRIAL"/>
    <property type="match status" value="1"/>
</dbReference>
<reference evidence="11" key="1">
    <citation type="submission" date="2017-08" db="EMBL/GenBank/DDBJ databases">
        <title>Direct submision.</title>
        <authorList>
            <person name="Kim S.-J."/>
            <person name="Rhee S.-K."/>
        </authorList>
    </citation>
    <scope>NUCLEOTIDE SEQUENCE [LARGE SCALE GENOMIC DNA]</scope>
    <source>
        <strain evidence="11">GI5</strain>
    </source>
</reference>
<dbReference type="EMBL" id="CP022684">
    <property type="protein sequence ID" value="AUM12024.1"/>
    <property type="molecule type" value="Genomic_DNA"/>
</dbReference>
<evidence type="ECO:0000256" key="2">
    <source>
        <dbReference type="ARBA" id="ARBA00004746"/>
    </source>
</evidence>
<evidence type="ECO:0000256" key="3">
    <source>
        <dbReference type="ARBA" id="ARBA00012327"/>
    </source>
</evidence>
<dbReference type="AlphaFoldDB" id="A0A2K9LMJ7"/>
<evidence type="ECO:0000256" key="4">
    <source>
        <dbReference type="ARBA" id="ARBA00022603"/>
    </source>
</evidence>
<evidence type="ECO:0000256" key="7">
    <source>
        <dbReference type="ARBA" id="ARBA00022756"/>
    </source>
</evidence>
<proteinExistence type="inferred from homology"/>
<dbReference type="GO" id="GO:0008757">
    <property type="term" value="F:S-adenosylmethionine-dependent methyltransferase activity"/>
    <property type="evidence" value="ECO:0007669"/>
    <property type="project" value="InterPro"/>
</dbReference>
<evidence type="ECO:0000259" key="9">
    <source>
        <dbReference type="Pfam" id="PF08241"/>
    </source>
</evidence>
<dbReference type="InterPro" id="IPR011814">
    <property type="entry name" value="BioC"/>
</dbReference>
<dbReference type="Gene3D" id="3.40.50.150">
    <property type="entry name" value="Vaccinia Virus protein VP39"/>
    <property type="match status" value="1"/>
</dbReference>
<dbReference type="SUPFAM" id="SSF53335">
    <property type="entry name" value="S-adenosyl-L-methionine-dependent methyltransferases"/>
    <property type="match status" value="1"/>
</dbReference>
<dbReference type="RefSeq" id="WP_101893361.1">
    <property type="nucleotide sequence ID" value="NZ_CP022684.1"/>
</dbReference>
<organism evidence="10 11">
    <name type="scientific">Ketobacter alkanivorans</name>
    <dbReference type="NCBI Taxonomy" id="1917421"/>
    <lineage>
        <taxon>Bacteria</taxon>
        <taxon>Pseudomonadati</taxon>
        <taxon>Pseudomonadota</taxon>
        <taxon>Gammaproteobacteria</taxon>
        <taxon>Pseudomonadales</taxon>
        <taxon>Ketobacteraceae</taxon>
        <taxon>Ketobacter</taxon>
    </lineage>
</organism>
<dbReference type="NCBIfam" id="TIGR02072">
    <property type="entry name" value="BioC"/>
    <property type="match status" value="1"/>
</dbReference>
<keyword evidence="6 8" id="KW-0949">S-adenosyl-L-methionine</keyword>
<evidence type="ECO:0000256" key="5">
    <source>
        <dbReference type="ARBA" id="ARBA00022679"/>
    </source>
</evidence>
<dbReference type="OrthoDB" id="9760689at2"/>
<dbReference type="InterPro" id="IPR013216">
    <property type="entry name" value="Methyltransf_11"/>
</dbReference>
<evidence type="ECO:0000256" key="8">
    <source>
        <dbReference type="HAMAP-Rule" id="MF_00835"/>
    </source>
</evidence>
<comment type="function">
    <text evidence="8">Converts the free carboxyl group of a malonyl-thioester to its methyl ester by transfer of a methyl group from S-adenosyl-L-methionine (SAM). It allows to synthesize pimeloyl-ACP via the fatty acid synthetic pathway.</text>
</comment>
<keyword evidence="4 8" id="KW-0489">Methyltransferase</keyword>
<dbReference type="InterPro" id="IPR029063">
    <property type="entry name" value="SAM-dependent_MTases_sf"/>
</dbReference>
<comment type="catalytic activity">
    <reaction evidence="1 8">
        <text>malonyl-[ACP] + S-adenosyl-L-methionine = malonyl-[ACP] methyl ester + S-adenosyl-L-homocysteine</text>
        <dbReference type="Rhea" id="RHEA:17105"/>
        <dbReference type="Rhea" id="RHEA-COMP:9623"/>
        <dbReference type="Rhea" id="RHEA-COMP:9954"/>
        <dbReference type="ChEBI" id="CHEBI:57856"/>
        <dbReference type="ChEBI" id="CHEBI:59789"/>
        <dbReference type="ChEBI" id="CHEBI:78449"/>
        <dbReference type="ChEBI" id="CHEBI:78845"/>
        <dbReference type="EC" id="2.1.1.197"/>
    </reaction>
</comment>
<keyword evidence="5 8" id="KW-0808">Transferase</keyword>
<dbReference type="CDD" id="cd02440">
    <property type="entry name" value="AdoMet_MTases"/>
    <property type="match status" value="1"/>
</dbReference>
<comment type="pathway">
    <text evidence="2 8">Cofactor biosynthesis; biotin biosynthesis.</text>
</comment>
<dbReference type="PANTHER" id="PTHR13090">
    <property type="entry name" value="ARGININE-HYDROXYLASE NDUFAF5, MITOCHONDRIAL"/>
    <property type="match status" value="1"/>
</dbReference>
<dbReference type="InterPro" id="IPR050602">
    <property type="entry name" value="Malonyl-ACP_OMT"/>
</dbReference>
<dbReference type="KEGG" id="kak:Kalk_06135"/>
<accession>A0A2K9LMJ7</accession>
<gene>
    <name evidence="8 10" type="primary">bioC</name>
    <name evidence="10" type="ORF">Kalk_06135</name>
</gene>
<dbReference type="Proteomes" id="UP000235116">
    <property type="component" value="Chromosome"/>
</dbReference>